<evidence type="ECO:0000313" key="2">
    <source>
        <dbReference type="Proteomes" id="UP000825935"/>
    </source>
</evidence>
<accession>A0A8T2QEF1</accession>
<organism evidence="1 2">
    <name type="scientific">Ceratopteris richardii</name>
    <name type="common">Triangle waterfern</name>
    <dbReference type="NCBI Taxonomy" id="49495"/>
    <lineage>
        <taxon>Eukaryota</taxon>
        <taxon>Viridiplantae</taxon>
        <taxon>Streptophyta</taxon>
        <taxon>Embryophyta</taxon>
        <taxon>Tracheophyta</taxon>
        <taxon>Polypodiopsida</taxon>
        <taxon>Polypodiidae</taxon>
        <taxon>Polypodiales</taxon>
        <taxon>Pteridineae</taxon>
        <taxon>Pteridaceae</taxon>
        <taxon>Parkerioideae</taxon>
        <taxon>Ceratopteris</taxon>
    </lineage>
</organism>
<reference evidence="1" key="1">
    <citation type="submission" date="2021-08" db="EMBL/GenBank/DDBJ databases">
        <title>WGS assembly of Ceratopteris richardii.</title>
        <authorList>
            <person name="Marchant D.B."/>
            <person name="Chen G."/>
            <person name="Jenkins J."/>
            <person name="Shu S."/>
            <person name="Leebens-Mack J."/>
            <person name="Grimwood J."/>
            <person name="Schmutz J."/>
            <person name="Soltis P."/>
            <person name="Soltis D."/>
            <person name="Chen Z.-H."/>
        </authorList>
    </citation>
    <scope>NUCLEOTIDE SEQUENCE</scope>
    <source>
        <strain evidence="1">Whitten #5841</strain>
        <tissue evidence="1">Leaf</tissue>
    </source>
</reference>
<comment type="caution">
    <text evidence="1">The sequence shown here is derived from an EMBL/GenBank/DDBJ whole genome shotgun (WGS) entry which is preliminary data.</text>
</comment>
<protein>
    <submittedName>
        <fullName evidence="1">Uncharacterized protein</fullName>
    </submittedName>
</protein>
<name>A0A8T2QEF1_CERRI</name>
<proteinExistence type="predicted"/>
<dbReference type="EMBL" id="CM035440">
    <property type="protein sequence ID" value="KAH7281965.1"/>
    <property type="molecule type" value="Genomic_DNA"/>
</dbReference>
<evidence type="ECO:0000313" key="1">
    <source>
        <dbReference type="EMBL" id="KAH7281965.1"/>
    </source>
</evidence>
<sequence>MESRLALSCSSLSQCVMQTVAMPRASVIAMLASCHNAYLHDAQCFSCRDVQCFNRRDACQLSRCLVLQPSRCSPSLRPSRCSPSLRQSQCPTVTVLMLTVAMPNSPADGDDRDYHNGS</sequence>
<gene>
    <name evidence="1" type="ORF">KP509_35G005500</name>
</gene>
<dbReference type="AlphaFoldDB" id="A0A8T2QEF1"/>
<keyword evidence="2" id="KW-1185">Reference proteome</keyword>
<dbReference type="Proteomes" id="UP000825935">
    <property type="component" value="Chromosome 35"/>
</dbReference>